<dbReference type="GO" id="GO:0007020">
    <property type="term" value="P:microtubule nucleation"/>
    <property type="evidence" value="ECO:0007669"/>
    <property type="project" value="InterPro"/>
</dbReference>
<dbReference type="GO" id="GO:0031122">
    <property type="term" value="P:cytoplasmic microtubule organization"/>
    <property type="evidence" value="ECO:0007669"/>
    <property type="project" value="TreeGrafter"/>
</dbReference>
<evidence type="ECO:0000313" key="8">
    <source>
        <dbReference type="EMBL" id="CDR37659.1"/>
    </source>
</evidence>
<evidence type="ECO:0000256" key="2">
    <source>
        <dbReference type="ARBA" id="ARBA00022490"/>
    </source>
</evidence>
<dbReference type="GO" id="GO:0051225">
    <property type="term" value="P:spindle assembly"/>
    <property type="evidence" value="ECO:0007669"/>
    <property type="project" value="TreeGrafter"/>
</dbReference>
<dbReference type="InterPro" id="IPR041470">
    <property type="entry name" value="GCP_N"/>
</dbReference>
<dbReference type="GO" id="GO:0051011">
    <property type="term" value="F:microtubule minus-end binding"/>
    <property type="evidence" value="ECO:0007669"/>
    <property type="project" value="TreeGrafter"/>
</dbReference>
<dbReference type="GO" id="GO:0044732">
    <property type="term" value="C:mitotic spindle pole body"/>
    <property type="evidence" value="ECO:0007669"/>
    <property type="project" value="TreeGrafter"/>
</dbReference>
<dbReference type="GO" id="GO:0000278">
    <property type="term" value="P:mitotic cell cycle"/>
    <property type="evidence" value="ECO:0007669"/>
    <property type="project" value="TreeGrafter"/>
</dbReference>
<keyword evidence="2 5" id="KW-0963">Cytoplasm</keyword>
<dbReference type="Gene3D" id="1.20.120.1900">
    <property type="entry name" value="Gamma-tubulin complex, C-terminal domain"/>
    <property type="match status" value="1"/>
</dbReference>
<dbReference type="InterPro" id="IPR007259">
    <property type="entry name" value="GCP"/>
</dbReference>
<dbReference type="GO" id="GO:0005874">
    <property type="term" value="C:microtubule"/>
    <property type="evidence" value="ECO:0007669"/>
    <property type="project" value="UniProtKB-KW"/>
</dbReference>
<name>A0A061ASE7_CYBFA</name>
<evidence type="ECO:0000256" key="5">
    <source>
        <dbReference type="RuleBase" id="RU363050"/>
    </source>
</evidence>
<feature type="domain" description="Gamma tubulin complex component protein N-terminal" evidence="7">
    <location>
        <begin position="107"/>
        <end position="443"/>
    </location>
</feature>
<evidence type="ECO:0000256" key="3">
    <source>
        <dbReference type="ARBA" id="ARBA00022701"/>
    </source>
</evidence>
<protein>
    <recommendedName>
        <fullName evidence="5">Spindle pole body component</fullName>
    </recommendedName>
</protein>
<dbReference type="OrthoDB" id="2192946at2759"/>
<dbReference type="GO" id="GO:0043015">
    <property type="term" value="F:gamma-tubulin binding"/>
    <property type="evidence" value="ECO:0007669"/>
    <property type="project" value="InterPro"/>
</dbReference>
<dbReference type="GO" id="GO:0051321">
    <property type="term" value="P:meiotic cell cycle"/>
    <property type="evidence" value="ECO:0007669"/>
    <property type="project" value="TreeGrafter"/>
</dbReference>
<dbReference type="InterPro" id="IPR040457">
    <property type="entry name" value="GCP_C"/>
</dbReference>
<dbReference type="InterPro" id="IPR042241">
    <property type="entry name" value="GCP_C_sf"/>
</dbReference>
<dbReference type="VEuPathDB" id="FungiDB:BON22_0216"/>
<evidence type="ECO:0000256" key="4">
    <source>
        <dbReference type="ARBA" id="ARBA00023212"/>
    </source>
</evidence>
<gene>
    <name evidence="8" type="ORF">CYFA0S_01e14356g</name>
</gene>
<dbReference type="GO" id="GO:0000930">
    <property type="term" value="C:gamma-tubulin complex"/>
    <property type="evidence" value="ECO:0007669"/>
    <property type="project" value="TreeGrafter"/>
</dbReference>
<dbReference type="AlphaFoldDB" id="A0A061ASE7"/>
<proteinExistence type="inferred from homology"/>
<accession>A0A061ASE7</accession>
<dbReference type="PANTHER" id="PTHR19302">
    <property type="entry name" value="GAMMA TUBULIN COMPLEX PROTEIN"/>
    <property type="match status" value="1"/>
</dbReference>
<organism evidence="8">
    <name type="scientific">Cyberlindnera fabianii</name>
    <name type="common">Yeast</name>
    <name type="synonym">Hansenula fabianii</name>
    <dbReference type="NCBI Taxonomy" id="36022"/>
    <lineage>
        <taxon>Eukaryota</taxon>
        <taxon>Fungi</taxon>
        <taxon>Dikarya</taxon>
        <taxon>Ascomycota</taxon>
        <taxon>Saccharomycotina</taxon>
        <taxon>Saccharomycetes</taxon>
        <taxon>Phaffomycetales</taxon>
        <taxon>Phaffomycetaceae</taxon>
        <taxon>Cyberlindnera</taxon>
    </lineage>
</organism>
<reference evidence="8" key="1">
    <citation type="journal article" date="2014" name="Genome Announc.">
        <title>Genome sequence of the yeast Cyberlindnera fabianii (Hansenula fabianii).</title>
        <authorList>
            <person name="Freel K.C."/>
            <person name="Sarilar V."/>
            <person name="Neuveglise C."/>
            <person name="Devillers H."/>
            <person name="Friedrich A."/>
            <person name="Schacherer J."/>
        </authorList>
    </citation>
    <scope>NUCLEOTIDE SEQUENCE</scope>
    <source>
        <strain evidence="8">YJS4271</strain>
    </source>
</reference>
<dbReference type="GO" id="GO:0000922">
    <property type="term" value="C:spindle pole"/>
    <property type="evidence" value="ECO:0007669"/>
    <property type="project" value="InterPro"/>
</dbReference>
<dbReference type="Pfam" id="PF04130">
    <property type="entry name" value="GCP_C_terminal"/>
    <property type="match status" value="1"/>
</dbReference>
<comment type="similarity">
    <text evidence="1 5">Belongs to the TUBGCP family.</text>
</comment>
<sequence length="812" mass="95095">MVRVLDFANPRTCCVWEVVLFIPKIKTKDAFSGGIAFSIRLTTDKTWRMSEFHDSVVFIDDQWQDADYSIGPRLVNVHPSYAQHQKIKPYSLNDIRDVRVQEALIMKDLLFVLVGLEGSYIRYSEKYDPHLPSCRARGPDYKINKHLDASLKDVTKRMVLVSKMFVLLTTFTENYNYLDSGRVVQALVSQVREFLKVYLMFLDQMEQQFRQSRSFSLRQFEQEMKSNVTYKMKHLYDIVSSIYELAAIRRKEDQSSAFNNFINNIRQDLQQTGSIDLLSDTTNLHQVKGGLVLNIVHEKILSNSGDIKSKEFLDVLFKNISRSYVSMLNDWITKGDLNDPHGEFFITTNLARDFKVNSLNSEQYWDSKYVIKKDGLPRQFADKDLQLKVLHTGKYLNVLKECGVTLDSFSDERIDDLNGSNLLLVLERAYAVANKFIMDLFLNGYHFKELVNDLEGCFLLQNASNIVEFMSLCAGDFKRPHDQVPVSRFKRSFETTFAGKKDLIYQLLNVTLEKESIYSYLLEILKVEAIDAEQALKSNNFDALKNLISQTLDIEKDTSRDPTSPELMRSINYFNLEIILPFPLNLVVSRTVIIQYQLMFRHLLVLHYTDKQLSETWLEINKNKIWKFRHFDKPIPKWIARARSLHDRMKDFVRIYFDFLVNDIIDKSWSDLMQSLYEAGDFEQLAQALQSFLNSVLKGSILTTEKLIKIFSRLFQIINAYCTFLLSLRKVLILLNYELFEKYNDRLKDQEYDYNKNLERLERLNLYLNEYLDGFGQHLSGFMEGLRYYGELETTEFLILVTRLENAFPDNE</sequence>
<keyword evidence="3 5" id="KW-0493">Microtubule</keyword>
<evidence type="ECO:0000259" key="6">
    <source>
        <dbReference type="Pfam" id="PF04130"/>
    </source>
</evidence>
<evidence type="ECO:0000256" key="1">
    <source>
        <dbReference type="ARBA" id="ARBA00010337"/>
    </source>
</evidence>
<dbReference type="PhylomeDB" id="A0A061ASE7"/>
<evidence type="ECO:0000259" key="7">
    <source>
        <dbReference type="Pfam" id="PF17681"/>
    </source>
</evidence>
<dbReference type="PANTHER" id="PTHR19302:SF13">
    <property type="entry name" value="GAMMA-TUBULIN COMPLEX COMPONENT 2"/>
    <property type="match status" value="1"/>
</dbReference>
<keyword evidence="4 5" id="KW-0206">Cytoskeleton</keyword>
<feature type="domain" description="Gamma tubulin complex component C-terminal" evidence="6">
    <location>
        <begin position="457"/>
        <end position="804"/>
    </location>
</feature>
<dbReference type="EMBL" id="LK052886">
    <property type="protein sequence ID" value="CDR37659.1"/>
    <property type="molecule type" value="Genomic_DNA"/>
</dbReference>
<dbReference type="Pfam" id="PF17681">
    <property type="entry name" value="GCP_N_terminal"/>
    <property type="match status" value="1"/>
</dbReference>
<comment type="subcellular location">
    <subcellularLocation>
        <location evidence="5">Cytoplasm</location>
        <location evidence="5">Cytoskeleton</location>
        <location evidence="5">Microtubule organizing center</location>
    </subcellularLocation>
</comment>